<evidence type="ECO:0000259" key="1">
    <source>
        <dbReference type="Pfam" id="PF13401"/>
    </source>
</evidence>
<reference evidence="2 3" key="1">
    <citation type="submission" date="2019-09" db="EMBL/GenBank/DDBJ databases">
        <title>Draft genome sequence of the thermophilic Saccharopolyspora hirsuta VKM Ac-666T.</title>
        <authorList>
            <person name="Lobastova T.G."/>
            <person name="Fokina V."/>
            <person name="Bragin E.Y."/>
            <person name="Shtratnikova V.Y."/>
            <person name="Starodumova I.P."/>
            <person name="Tarlachkov S.V."/>
            <person name="Donova M.V."/>
        </authorList>
    </citation>
    <scope>NUCLEOTIDE SEQUENCE [LARGE SCALE GENOMIC DNA]</scope>
    <source>
        <strain evidence="2 3">VKM Ac-666</strain>
    </source>
</reference>
<feature type="domain" description="ORC1/DEAH AAA+ ATPase" evidence="1">
    <location>
        <begin position="81"/>
        <end position="174"/>
    </location>
</feature>
<dbReference type="InterPro" id="IPR049945">
    <property type="entry name" value="AAA_22"/>
</dbReference>
<proteinExistence type="predicted"/>
<comment type="caution">
    <text evidence="2">The sequence shown here is derived from an EMBL/GenBank/DDBJ whole genome shotgun (WGS) entry which is preliminary data.</text>
</comment>
<dbReference type="EMBL" id="VWPH01000003">
    <property type="protein sequence ID" value="KAA5836377.1"/>
    <property type="molecule type" value="Genomic_DNA"/>
</dbReference>
<dbReference type="GO" id="GO:0016887">
    <property type="term" value="F:ATP hydrolysis activity"/>
    <property type="evidence" value="ECO:0007669"/>
    <property type="project" value="InterPro"/>
</dbReference>
<dbReference type="SUPFAM" id="SSF52540">
    <property type="entry name" value="P-loop containing nucleoside triphosphate hydrolases"/>
    <property type="match status" value="1"/>
</dbReference>
<organism evidence="2 3">
    <name type="scientific">Saccharopolyspora hirsuta</name>
    <dbReference type="NCBI Taxonomy" id="1837"/>
    <lineage>
        <taxon>Bacteria</taxon>
        <taxon>Bacillati</taxon>
        <taxon>Actinomycetota</taxon>
        <taxon>Actinomycetes</taxon>
        <taxon>Pseudonocardiales</taxon>
        <taxon>Pseudonocardiaceae</taxon>
        <taxon>Saccharopolyspora</taxon>
    </lineage>
</organism>
<accession>A0A5M7C7G2</accession>
<dbReference type="Gene3D" id="1.25.40.10">
    <property type="entry name" value="Tetratricopeptide repeat domain"/>
    <property type="match status" value="2"/>
</dbReference>
<dbReference type="OrthoDB" id="127785at2"/>
<dbReference type="InterPro" id="IPR053137">
    <property type="entry name" value="NLR-like"/>
</dbReference>
<dbReference type="PRINTS" id="PR00364">
    <property type="entry name" value="DISEASERSIST"/>
</dbReference>
<dbReference type="Pfam" id="PF13424">
    <property type="entry name" value="TPR_12"/>
    <property type="match status" value="2"/>
</dbReference>
<dbReference type="InterPro" id="IPR011990">
    <property type="entry name" value="TPR-like_helical_dom_sf"/>
</dbReference>
<dbReference type="Pfam" id="PF13401">
    <property type="entry name" value="AAA_22"/>
    <property type="match status" value="1"/>
</dbReference>
<protein>
    <submittedName>
        <fullName evidence="2">Tetratricopeptide repeat protein</fullName>
    </submittedName>
</protein>
<dbReference type="SUPFAM" id="SSF48452">
    <property type="entry name" value="TPR-like"/>
    <property type="match status" value="2"/>
</dbReference>
<sequence>MCAPGYPGADLGGGMQEPTVRNEVSGNVGAAVQAGHIHGDVHIHASTTGPGLGSLAPPALTHDVRGRDDLVAQVVEELRAGQSCVLHGAGGYGKTTVAQRVAAELGAETWWVDASSERSLHDGLREVALRAGASPQEVREAWEGRGHAPDLLWRQLARTGSRWLLVLDNADDVRVLGAGRPIAEQTGWLRATSGVLITSRDGNPQSWGGLVRLHAIETLPVADGAQMLLDRAPDAGSAESAGELAQRLAGLPLALHLAGQYLAVVATMPQVPGLDLPVDFASYRAALDDRWPEVTELPETPYPLAERETLHRTWELSLDLLAERGYPTARPLLRLLSHFADAPIPLEVLRTEVLAMSPVFAGMTAVHLAAVIKALAGAGLVASDSSYGAENPVLRLHPVVRETNRYLGCPQARANSAAHSIALVSAAAANLEVTDPGTWPRWRLLLPHCASTLDVPDGVRDAVLVLVALTCERATRFCVTDGLVLHGIDLARTALSRLPETGSEVRGTLLGTRNNLAAMLLSRGDLAAAEEEFRIALESVPAVFGADDVRTLGMRHNMADLLRARGDLERAEAEFRAVAELAAEALGATDSTTLSMRHSLAGALRARGRLAEAEAEYREVLELRRRTLGAEHILTMTTRSELAGVLRASGELEVAEAELRELLDWAVDTLGDDHHRTLITRSNLAGVLADRGELERAESELLAVLAVADRVWGVDHPYFLDVRGQLALVLLEQGKLVEVEAVLGEEHAADPIPPEAR</sequence>
<dbReference type="InterPro" id="IPR027417">
    <property type="entry name" value="P-loop_NTPase"/>
</dbReference>
<dbReference type="Gene3D" id="3.40.50.300">
    <property type="entry name" value="P-loop containing nucleotide triphosphate hydrolases"/>
    <property type="match status" value="1"/>
</dbReference>
<dbReference type="PANTHER" id="PTHR46082">
    <property type="entry name" value="ATP/GTP-BINDING PROTEIN-RELATED"/>
    <property type="match status" value="1"/>
</dbReference>
<dbReference type="AlphaFoldDB" id="A0A5M7C7G2"/>
<dbReference type="PANTHER" id="PTHR46082:SF6">
    <property type="entry name" value="AAA+ ATPASE DOMAIN-CONTAINING PROTEIN-RELATED"/>
    <property type="match status" value="1"/>
</dbReference>
<evidence type="ECO:0000313" key="3">
    <source>
        <dbReference type="Proteomes" id="UP000323946"/>
    </source>
</evidence>
<name>A0A5M7C7G2_SACHI</name>
<evidence type="ECO:0000313" key="2">
    <source>
        <dbReference type="EMBL" id="KAA5836377.1"/>
    </source>
</evidence>
<dbReference type="Proteomes" id="UP000323946">
    <property type="component" value="Unassembled WGS sequence"/>
</dbReference>
<gene>
    <name evidence="2" type="ORF">F1721_08775</name>
</gene>
<dbReference type="Pfam" id="PF13374">
    <property type="entry name" value="TPR_10"/>
    <property type="match status" value="1"/>
</dbReference>
<keyword evidence="3" id="KW-1185">Reference proteome</keyword>